<comment type="caution">
    <text evidence="1">The sequence shown here is derived from an EMBL/GenBank/DDBJ whole genome shotgun (WGS) entry which is preliminary data.</text>
</comment>
<evidence type="ECO:0000313" key="1">
    <source>
        <dbReference type="EMBL" id="KAJ9083073.1"/>
    </source>
</evidence>
<keyword evidence="2" id="KW-1185">Reference proteome</keyword>
<dbReference type="EMBL" id="QTSX02001185">
    <property type="protein sequence ID" value="KAJ9083073.1"/>
    <property type="molecule type" value="Genomic_DNA"/>
</dbReference>
<proteinExistence type="predicted"/>
<organism evidence="1 2">
    <name type="scientific">Entomophthora muscae</name>
    <dbReference type="NCBI Taxonomy" id="34485"/>
    <lineage>
        <taxon>Eukaryota</taxon>
        <taxon>Fungi</taxon>
        <taxon>Fungi incertae sedis</taxon>
        <taxon>Zoopagomycota</taxon>
        <taxon>Entomophthoromycotina</taxon>
        <taxon>Entomophthoromycetes</taxon>
        <taxon>Entomophthorales</taxon>
        <taxon>Entomophthoraceae</taxon>
        <taxon>Entomophthora</taxon>
    </lineage>
</organism>
<gene>
    <name evidence="1" type="ORF">DSO57_1038337</name>
</gene>
<evidence type="ECO:0000313" key="2">
    <source>
        <dbReference type="Proteomes" id="UP001165960"/>
    </source>
</evidence>
<dbReference type="Proteomes" id="UP001165960">
    <property type="component" value="Unassembled WGS sequence"/>
</dbReference>
<protein>
    <submittedName>
        <fullName evidence="1">Uncharacterized protein</fullName>
    </submittedName>
</protein>
<reference evidence="1" key="1">
    <citation type="submission" date="2022-04" db="EMBL/GenBank/DDBJ databases">
        <title>Genome of the entomopathogenic fungus Entomophthora muscae.</title>
        <authorList>
            <person name="Elya C."/>
            <person name="Lovett B.R."/>
            <person name="Lee E."/>
            <person name="Macias A.M."/>
            <person name="Hajek A.E."/>
            <person name="De Bivort B.L."/>
            <person name="Kasson M.T."/>
            <person name="De Fine Licht H.H."/>
            <person name="Stajich J.E."/>
        </authorList>
    </citation>
    <scope>NUCLEOTIDE SEQUENCE</scope>
    <source>
        <strain evidence="1">Berkeley</strain>
    </source>
</reference>
<sequence>MPTQAMREDEGRPPSKELSHGPSPLKVSEEDKGPTPYKQSPFAHPKAYRVQTVAPCIAPTHLIMLYTLLEFIIDLIGGAMLLVNIWRDHSTTDLADELYHPFRECINLAPASAAGSTQSPLSLPESDPFPEKLLSY</sequence>
<accession>A0ACC2U880</accession>
<name>A0ACC2U880_9FUNG</name>